<name>A0ABX8HEW8_9BACL</name>
<dbReference type="InterPro" id="IPR029039">
    <property type="entry name" value="Flavoprotein-like_sf"/>
</dbReference>
<evidence type="ECO:0008006" key="5">
    <source>
        <dbReference type="Google" id="ProtNLM"/>
    </source>
</evidence>
<dbReference type="Gene3D" id="3.40.50.360">
    <property type="match status" value="1"/>
</dbReference>
<accession>A0ABX8HEW8</accession>
<feature type="region of interest" description="Disordered" evidence="1">
    <location>
        <begin position="55"/>
        <end position="83"/>
    </location>
</feature>
<evidence type="ECO:0000313" key="3">
    <source>
        <dbReference type="EMBL" id="QWU16721.1"/>
    </source>
</evidence>
<dbReference type="Proteomes" id="UP000683429">
    <property type="component" value="Chromosome"/>
</dbReference>
<sequence>MFIFPAPAISMRLYHEVYDRTLTKKLKGEINLKKILILIFSLMMLFSLAACGGKNGAQTDSNSMNTSTQAGNNSSSGTEQPDGKAGKILVAYFSRVGSTSLSEDADAVSSQEAVGGDLLQIETAQPYPEEYDAVVEQAMYKVRT</sequence>
<feature type="transmembrane region" description="Helical" evidence="2">
    <location>
        <begin position="35"/>
        <end position="57"/>
    </location>
</feature>
<dbReference type="RefSeq" id="WP_139210626.1">
    <property type="nucleotide sequence ID" value="NZ_CP076607.1"/>
</dbReference>
<gene>
    <name evidence="3" type="ORF">KP014_05755</name>
</gene>
<keyword evidence="2" id="KW-0472">Membrane</keyword>
<keyword evidence="2" id="KW-1133">Transmembrane helix</keyword>
<keyword evidence="4" id="KW-1185">Reference proteome</keyword>
<protein>
    <recommendedName>
        <fullName evidence="5">Flavodoxin</fullName>
    </recommendedName>
</protein>
<organism evidence="3 4">
    <name type="scientific">Paenibacillus sophorae</name>
    <dbReference type="NCBI Taxonomy" id="1333845"/>
    <lineage>
        <taxon>Bacteria</taxon>
        <taxon>Bacillati</taxon>
        <taxon>Bacillota</taxon>
        <taxon>Bacilli</taxon>
        <taxon>Bacillales</taxon>
        <taxon>Paenibacillaceae</taxon>
        <taxon>Paenibacillus</taxon>
    </lineage>
</organism>
<keyword evidence="2" id="KW-0812">Transmembrane</keyword>
<reference evidence="3 4" key="1">
    <citation type="submission" date="2021-06" db="EMBL/GenBank/DDBJ databases">
        <title>Whole genome sequence of Paenibacillus sophorae DSM23020 for comparative genomics.</title>
        <authorList>
            <person name="Kim M.-J."/>
            <person name="Lee G."/>
            <person name="Shin J.-H."/>
        </authorList>
    </citation>
    <scope>NUCLEOTIDE SEQUENCE [LARGE SCALE GENOMIC DNA]</scope>
    <source>
        <strain evidence="3 4">DSM 23020</strain>
    </source>
</reference>
<feature type="compositionally biased region" description="Polar residues" evidence="1">
    <location>
        <begin position="56"/>
        <end position="79"/>
    </location>
</feature>
<dbReference type="PANTHER" id="PTHR39201:SF1">
    <property type="entry name" value="FLAVODOXIN-LIKE DOMAIN-CONTAINING PROTEIN"/>
    <property type="match status" value="1"/>
</dbReference>
<evidence type="ECO:0000256" key="2">
    <source>
        <dbReference type="SAM" id="Phobius"/>
    </source>
</evidence>
<evidence type="ECO:0000256" key="1">
    <source>
        <dbReference type="SAM" id="MobiDB-lite"/>
    </source>
</evidence>
<dbReference type="PANTHER" id="PTHR39201">
    <property type="entry name" value="EXPORTED PROTEIN-RELATED"/>
    <property type="match status" value="1"/>
</dbReference>
<dbReference type="EMBL" id="CP076607">
    <property type="protein sequence ID" value="QWU16721.1"/>
    <property type="molecule type" value="Genomic_DNA"/>
</dbReference>
<evidence type="ECO:0000313" key="4">
    <source>
        <dbReference type="Proteomes" id="UP000683429"/>
    </source>
</evidence>
<proteinExistence type="predicted"/>